<reference evidence="2 3" key="1">
    <citation type="submission" date="2017-06" db="EMBL/GenBank/DDBJ databases">
        <title>Investigating the central metabolism of Clostridium thermosuccinogenes.</title>
        <authorList>
            <person name="Koendjbiharie J.G."/>
            <person name="van Kranenburg R."/>
        </authorList>
    </citation>
    <scope>NUCLEOTIDE SEQUENCE [LARGE SCALE GENOMIC DNA]</scope>
    <source>
        <strain evidence="2 3">DSM 5806</strain>
    </source>
</reference>
<evidence type="ECO:0000256" key="1">
    <source>
        <dbReference type="SAM" id="Coils"/>
    </source>
</evidence>
<protein>
    <recommendedName>
        <fullName evidence="4">Transposase</fullName>
    </recommendedName>
</protein>
<accession>A0A2K2F7D1</accession>
<feature type="coiled-coil region" evidence="1">
    <location>
        <begin position="29"/>
        <end position="56"/>
    </location>
</feature>
<sequence length="545" mass="62728">MAMRTITLKLHKPGARKRRIIDEAIYNYSRAYQYLLDKARKDIDNLRKNYKDEKGRYRTTVISKWVDKNTARELNRFDIEPFKDSLIMDFGMTMASYLALKELKSDAGFPVAYISPGRWEQEYEQIFSEFEKGQQSEAEFEKIVSKMAKKSEALKPLFFCRYDTKRDYCLLYDEMKNRYYVKLYLMNARSENRKEINCRKDRVLRYIFKGGKELESSGRKERYLLVPLSFGKWQEAYLKKALENPSILKTARLSKKGEEYYLSISVDIGDCEAVKTENYLGVSRGIKNVLNFAVVNGEGEISDKGGIELEKAALKYCPKNGNALAEGGKISSGDLHKLANMIVEKALESKAQVIVESLIDRGDLIKWEDENGRLCPSSISCYAYNRIVEILDYKLPGAGLPPPVKVSPAGIFYTCPNCGLRSKDNRFSKDLLICIACGTAAAVEEAGSLNLSKKLIKYKKEMLKIKVKRMPEGMIFLNEDIGLEFAPTGTKDFLQEFKEEIRRMAEDLKTKKYINRKDKGFRKKYSLIKKLEECENFSDIIELEI</sequence>
<dbReference type="RefSeq" id="WP_103083040.1">
    <property type="nucleotide sequence ID" value="NZ_CP021850.1"/>
</dbReference>
<organism evidence="2 3">
    <name type="scientific">Clostridium thermosuccinogenes</name>
    <dbReference type="NCBI Taxonomy" id="84032"/>
    <lineage>
        <taxon>Bacteria</taxon>
        <taxon>Bacillati</taxon>
        <taxon>Bacillota</taxon>
        <taxon>Clostridia</taxon>
        <taxon>Eubacteriales</taxon>
        <taxon>Clostridiaceae</taxon>
        <taxon>Clostridium</taxon>
    </lineage>
</organism>
<evidence type="ECO:0008006" key="4">
    <source>
        <dbReference type="Google" id="ProtNLM"/>
    </source>
</evidence>
<proteinExistence type="predicted"/>
<gene>
    <name evidence="2" type="ORF">CDQ84_17535</name>
</gene>
<keyword evidence="3" id="KW-1185">Reference proteome</keyword>
<dbReference type="AlphaFoldDB" id="A0A2K2F7D1"/>
<evidence type="ECO:0000313" key="3">
    <source>
        <dbReference type="Proteomes" id="UP000236151"/>
    </source>
</evidence>
<dbReference type="OrthoDB" id="1736677at2"/>
<dbReference type="KEGG" id="cthd:CDO33_14180"/>
<dbReference type="Proteomes" id="UP000236151">
    <property type="component" value="Unassembled WGS sequence"/>
</dbReference>
<evidence type="ECO:0000313" key="2">
    <source>
        <dbReference type="EMBL" id="PNT95177.1"/>
    </source>
</evidence>
<comment type="caution">
    <text evidence="2">The sequence shown here is derived from an EMBL/GenBank/DDBJ whole genome shotgun (WGS) entry which is preliminary data.</text>
</comment>
<keyword evidence="1" id="KW-0175">Coiled coil</keyword>
<name>A0A2K2F7D1_9CLOT</name>
<dbReference type="EMBL" id="NIOJ01000073">
    <property type="protein sequence ID" value="PNT95177.1"/>
    <property type="molecule type" value="Genomic_DNA"/>
</dbReference>